<feature type="chain" id="PRO_5036907827" description="Prealbumin-like fold domain-containing protein" evidence="3">
    <location>
        <begin position="34"/>
        <end position="815"/>
    </location>
</feature>
<accession>A0A917UQD9</accession>
<organism evidence="4 5">
    <name type="scientific">Deinococcus aquiradiocola</name>
    <dbReference type="NCBI Taxonomy" id="393059"/>
    <lineage>
        <taxon>Bacteria</taxon>
        <taxon>Thermotogati</taxon>
        <taxon>Deinococcota</taxon>
        <taxon>Deinococci</taxon>
        <taxon>Deinococcales</taxon>
        <taxon>Deinococcaceae</taxon>
        <taxon>Deinococcus</taxon>
    </lineage>
</organism>
<keyword evidence="2" id="KW-1133">Transmembrane helix</keyword>
<reference evidence="4" key="2">
    <citation type="submission" date="2020-09" db="EMBL/GenBank/DDBJ databases">
        <authorList>
            <person name="Sun Q."/>
            <person name="Ohkuma M."/>
        </authorList>
    </citation>
    <scope>NUCLEOTIDE SEQUENCE</scope>
    <source>
        <strain evidence="4">JCM 14371</strain>
    </source>
</reference>
<name>A0A917UQD9_9DEIO</name>
<dbReference type="AlphaFoldDB" id="A0A917UQD9"/>
<keyword evidence="2" id="KW-0472">Membrane</keyword>
<dbReference type="EMBL" id="BMOE01000006">
    <property type="protein sequence ID" value="GGJ75734.1"/>
    <property type="molecule type" value="Genomic_DNA"/>
</dbReference>
<dbReference type="RefSeq" id="WP_188962995.1">
    <property type="nucleotide sequence ID" value="NZ_BMOE01000006.1"/>
</dbReference>
<comment type="caution">
    <text evidence="4">The sequence shown here is derived from an EMBL/GenBank/DDBJ whole genome shotgun (WGS) entry which is preliminary data.</text>
</comment>
<gene>
    <name evidence="4" type="ORF">GCM10008939_19930</name>
</gene>
<evidence type="ECO:0000313" key="4">
    <source>
        <dbReference type="EMBL" id="GGJ75734.1"/>
    </source>
</evidence>
<evidence type="ECO:0000256" key="3">
    <source>
        <dbReference type="SAM" id="SignalP"/>
    </source>
</evidence>
<proteinExistence type="predicted"/>
<dbReference type="Proteomes" id="UP000635726">
    <property type="component" value="Unassembled WGS sequence"/>
</dbReference>
<sequence>MRNPSLHPGVHTTSRAAALAVTAGMLLSWAAAAPRSAPTPTATVTTAPSPVKATPTAPIHDALPAGLKMQYHGTVPLAQLAAGAVGHGTLLYTHVPSGEVRLAVQLDHPQGGNATARVYDTSTLNGPSVPATVTGDTVTLPATLKPALVMTAHGGWWVRNERPNYALDVHVYGQAYAMWGQAYDPARGPIGSGARIRPGEAAVDVRVRPDASGLPGWDDRRLLPDFGTSGYIRYNYAERKCVTPTTLNLGVTPEWPFLAAQAAYEQPAGQLRGPVGVDWTRGRVTHFAELVAVRNQNCAYALYSLNAARNGRNLTDFESPFAFYDLSGQGDGHPNMILRTERYFPLDRYSTGVDARLRGNTIPQDFQTVRYSWRNAPGDQRWNYKIEVQGSAPYTGTNRVAGGTVTVDTPTYEAYPAWVTDRAWPVVTFVATESERLTPKSSEGIYTYSPRELGLPYLLGTTATADPGAFGHIPDGFRGEYRYTTTSRPQLYLGSVDGRVHLLHAEGGAWPVTQGQQLQVHAIAGSAYVNHWRLQDRGERVQELARLGSTVLLLSDGKLSVTRTSAPQARWTGTPPTDAASWRAFRAVTGDRIDQPAPDLQAWFTGQANASTARQVRTYLGVQVGELHALPDGAQFDLTVRDDRRASGALTVPALDTLNPGRYTVTVTPAGWTVTAQTPPRLEGEASASGLTLNTPGWLNVTLRNTGSQVWSGPATLRVNGTSVHEWPTLEVPGSAERTYRIAWTPTRAGQSAVMLHAGTRDLQLGMADLPPGDARLTDPAALFQGARRPGLTVLLLSVLLALASVAGWRVWSRA</sequence>
<feature type="signal peptide" evidence="3">
    <location>
        <begin position="1"/>
        <end position="33"/>
    </location>
</feature>
<keyword evidence="2" id="KW-0812">Transmembrane</keyword>
<evidence type="ECO:0000256" key="1">
    <source>
        <dbReference type="SAM" id="MobiDB-lite"/>
    </source>
</evidence>
<evidence type="ECO:0008006" key="6">
    <source>
        <dbReference type="Google" id="ProtNLM"/>
    </source>
</evidence>
<feature type="region of interest" description="Disordered" evidence="1">
    <location>
        <begin position="37"/>
        <end position="57"/>
    </location>
</feature>
<feature type="transmembrane region" description="Helical" evidence="2">
    <location>
        <begin position="792"/>
        <end position="812"/>
    </location>
</feature>
<evidence type="ECO:0000313" key="5">
    <source>
        <dbReference type="Proteomes" id="UP000635726"/>
    </source>
</evidence>
<evidence type="ECO:0000256" key="2">
    <source>
        <dbReference type="SAM" id="Phobius"/>
    </source>
</evidence>
<keyword evidence="5" id="KW-1185">Reference proteome</keyword>
<protein>
    <recommendedName>
        <fullName evidence="6">Prealbumin-like fold domain-containing protein</fullName>
    </recommendedName>
</protein>
<keyword evidence="3" id="KW-0732">Signal</keyword>
<reference evidence="4" key="1">
    <citation type="journal article" date="2014" name="Int. J. Syst. Evol. Microbiol.">
        <title>Complete genome sequence of Corynebacterium casei LMG S-19264T (=DSM 44701T), isolated from a smear-ripened cheese.</title>
        <authorList>
            <consortium name="US DOE Joint Genome Institute (JGI-PGF)"/>
            <person name="Walter F."/>
            <person name="Albersmeier A."/>
            <person name="Kalinowski J."/>
            <person name="Ruckert C."/>
        </authorList>
    </citation>
    <scope>NUCLEOTIDE SEQUENCE</scope>
    <source>
        <strain evidence="4">JCM 14371</strain>
    </source>
</reference>